<accession>A0ABQ1MMY0</accession>
<dbReference type="RefSeq" id="WP_425562905.1">
    <property type="nucleotide sequence ID" value="NZ_BAABHU010000010.1"/>
</dbReference>
<protein>
    <submittedName>
        <fullName evidence="1">Uncharacterized protein</fullName>
    </submittedName>
</protein>
<comment type="caution">
    <text evidence="1">The sequence shown here is derived from an EMBL/GenBank/DDBJ whole genome shotgun (WGS) entry which is preliminary data.</text>
</comment>
<evidence type="ECO:0000313" key="2">
    <source>
        <dbReference type="Proteomes" id="UP000636010"/>
    </source>
</evidence>
<evidence type="ECO:0000313" key="1">
    <source>
        <dbReference type="EMBL" id="GGC43340.1"/>
    </source>
</evidence>
<dbReference type="InterPro" id="IPR003820">
    <property type="entry name" value="KdpC"/>
</dbReference>
<name>A0ABQ1MMY0_9BACT</name>
<dbReference type="Proteomes" id="UP000636010">
    <property type="component" value="Unassembled WGS sequence"/>
</dbReference>
<reference evidence="2" key="1">
    <citation type="journal article" date="2019" name="Int. J. Syst. Evol. Microbiol.">
        <title>The Global Catalogue of Microorganisms (GCM) 10K type strain sequencing project: providing services to taxonomists for standard genome sequencing and annotation.</title>
        <authorList>
            <consortium name="The Broad Institute Genomics Platform"/>
            <consortium name="The Broad Institute Genome Sequencing Center for Infectious Disease"/>
            <person name="Wu L."/>
            <person name="Ma J."/>
        </authorList>
    </citation>
    <scope>NUCLEOTIDE SEQUENCE [LARGE SCALE GENOMIC DNA]</scope>
    <source>
        <strain evidence="2">CGMCC 1.10832</strain>
    </source>
</reference>
<dbReference type="Pfam" id="PF02669">
    <property type="entry name" value="KdpC"/>
    <property type="match status" value="1"/>
</dbReference>
<dbReference type="EMBL" id="BMEC01000010">
    <property type="protein sequence ID" value="GGC43340.1"/>
    <property type="molecule type" value="Genomic_DNA"/>
</dbReference>
<organism evidence="1 2">
    <name type="scientific">Marivirga lumbricoides</name>
    <dbReference type="NCBI Taxonomy" id="1046115"/>
    <lineage>
        <taxon>Bacteria</taxon>
        <taxon>Pseudomonadati</taxon>
        <taxon>Bacteroidota</taxon>
        <taxon>Cytophagia</taxon>
        <taxon>Cytophagales</taxon>
        <taxon>Marivirgaceae</taxon>
        <taxon>Marivirga</taxon>
    </lineage>
</organism>
<gene>
    <name evidence="1" type="ORF">GCM10011506_31160</name>
</gene>
<keyword evidence="2" id="KW-1185">Reference proteome</keyword>
<sequence length="69" mass="8086">MHSVKIYYNPSFLVIKNTLIQVERIIKVRNIEIENLQDLVYEYTGKPLVVISEPSDRINTLKINLLQTN</sequence>
<proteinExistence type="predicted"/>